<proteinExistence type="inferred from homology"/>
<dbReference type="PANTHER" id="PTHR45626">
    <property type="entry name" value="TRANSCRIPTION TERMINATION FACTOR 2-RELATED"/>
    <property type="match status" value="1"/>
</dbReference>
<dbReference type="Gene3D" id="3.30.40.10">
    <property type="entry name" value="Zinc/RING finger domain, C3HC4 (zinc finger)"/>
    <property type="match status" value="1"/>
</dbReference>
<evidence type="ECO:0000313" key="10">
    <source>
        <dbReference type="EMBL" id="PYI36401.1"/>
    </source>
</evidence>
<dbReference type="SMART" id="SM00184">
    <property type="entry name" value="RING"/>
    <property type="match status" value="1"/>
</dbReference>
<dbReference type="GO" id="GO:0016787">
    <property type="term" value="F:hydrolase activity"/>
    <property type="evidence" value="ECO:0007669"/>
    <property type="project" value="UniProtKB-KW"/>
</dbReference>
<evidence type="ECO:0000259" key="9">
    <source>
        <dbReference type="PROSITE" id="PS51194"/>
    </source>
</evidence>
<feature type="domain" description="Helicase C-terminal" evidence="9">
    <location>
        <begin position="501"/>
        <end position="657"/>
    </location>
</feature>
<dbReference type="GO" id="GO:0005634">
    <property type="term" value="C:nucleus"/>
    <property type="evidence" value="ECO:0007669"/>
    <property type="project" value="TreeGrafter"/>
</dbReference>
<dbReference type="GO" id="GO:0005524">
    <property type="term" value="F:ATP binding"/>
    <property type="evidence" value="ECO:0007669"/>
    <property type="project" value="UniProtKB-KW"/>
</dbReference>
<evidence type="ECO:0000256" key="4">
    <source>
        <dbReference type="ARBA" id="ARBA00022806"/>
    </source>
</evidence>
<dbReference type="PROSITE" id="PS51192">
    <property type="entry name" value="HELICASE_ATP_BIND_1"/>
    <property type="match status" value="1"/>
</dbReference>
<dbReference type="SMART" id="SM00487">
    <property type="entry name" value="DEXDc"/>
    <property type="match status" value="1"/>
</dbReference>
<keyword evidence="6" id="KW-0863">Zinc-finger</keyword>
<dbReference type="GO" id="GO:0004386">
    <property type="term" value="F:helicase activity"/>
    <property type="evidence" value="ECO:0007669"/>
    <property type="project" value="UniProtKB-KW"/>
</dbReference>
<keyword evidence="6" id="KW-0479">Metal-binding</keyword>
<dbReference type="InterPro" id="IPR027417">
    <property type="entry name" value="P-loop_NTPase"/>
</dbReference>
<name>A0A2V5IJT7_9EURO</name>
<dbReference type="InterPro" id="IPR038718">
    <property type="entry name" value="SNF2-like_sf"/>
</dbReference>
<dbReference type="InterPro" id="IPR014001">
    <property type="entry name" value="Helicase_ATP-bd"/>
</dbReference>
<evidence type="ECO:0008006" key="12">
    <source>
        <dbReference type="Google" id="ProtNLM"/>
    </source>
</evidence>
<feature type="domain" description="RING-type" evidence="7">
    <location>
        <begin position="344"/>
        <end position="381"/>
    </location>
</feature>
<dbReference type="PROSITE" id="PS50089">
    <property type="entry name" value="ZF_RING_2"/>
    <property type="match status" value="1"/>
</dbReference>
<evidence type="ECO:0000256" key="6">
    <source>
        <dbReference type="PROSITE-ProRule" id="PRU00175"/>
    </source>
</evidence>
<keyword evidence="6" id="KW-0862">Zinc</keyword>
<dbReference type="CDD" id="cd18793">
    <property type="entry name" value="SF2_C_SNF"/>
    <property type="match status" value="1"/>
</dbReference>
<dbReference type="PANTHER" id="PTHR45626:SF16">
    <property type="entry name" value="ATP-DEPENDENT HELICASE ULS1"/>
    <property type="match status" value="1"/>
</dbReference>
<dbReference type="GO" id="GO:0008270">
    <property type="term" value="F:zinc ion binding"/>
    <property type="evidence" value="ECO:0007669"/>
    <property type="project" value="UniProtKB-KW"/>
</dbReference>
<evidence type="ECO:0000256" key="5">
    <source>
        <dbReference type="ARBA" id="ARBA00022840"/>
    </source>
</evidence>
<dbReference type="Pfam" id="PF00271">
    <property type="entry name" value="Helicase_C"/>
    <property type="match status" value="1"/>
</dbReference>
<dbReference type="Gene3D" id="3.40.50.300">
    <property type="entry name" value="P-loop containing nucleotide triphosphate hydrolases"/>
    <property type="match status" value="1"/>
</dbReference>
<dbReference type="GO" id="GO:0005737">
    <property type="term" value="C:cytoplasm"/>
    <property type="evidence" value="ECO:0007669"/>
    <property type="project" value="TreeGrafter"/>
</dbReference>
<dbReference type="GO" id="GO:0000724">
    <property type="term" value="P:double-strand break repair via homologous recombination"/>
    <property type="evidence" value="ECO:0007669"/>
    <property type="project" value="TreeGrafter"/>
</dbReference>
<dbReference type="AlphaFoldDB" id="A0A2V5IJT7"/>
<dbReference type="InterPro" id="IPR049730">
    <property type="entry name" value="SNF2/RAD54-like_C"/>
</dbReference>
<keyword evidence="5" id="KW-0067">ATP-binding</keyword>
<keyword evidence="2" id="KW-0547">Nucleotide-binding</keyword>
<dbReference type="PROSITE" id="PS51194">
    <property type="entry name" value="HELICASE_CTER"/>
    <property type="match status" value="1"/>
</dbReference>
<dbReference type="Pfam" id="PF14634">
    <property type="entry name" value="zf-RING_5"/>
    <property type="match status" value="1"/>
</dbReference>
<dbReference type="Proteomes" id="UP000248817">
    <property type="component" value="Unassembled WGS sequence"/>
</dbReference>
<gene>
    <name evidence="10" type="ORF">BP00DRAFT_361540</name>
</gene>
<evidence type="ECO:0000259" key="7">
    <source>
        <dbReference type="PROSITE" id="PS50089"/>
    </source>
</evidence>
<dbReference type="InterPro" id="IPR050628">
    <property type="entry name" value="SNF2_RAD54_helicase_TF"/>
</dbReference>
<keyword evidence="3" id="KW-0378">Hydrolase</keyword>
<evidence type="ECO:0000256" key="3">
    <source>
        <dbReference type="ARBA" id="ARBA00022801"/>
    </source>
</evidence>
<accession>A0A2V5IJT7</accession>
<dbReference type="SUPFAM" id="SSF57850">
    <property type="entry name" value="RING/U-box"/>
    <property type="match status" value="1"/>
</dbReference>
<evidence type="ECO:0000256" key="2">
    <source>
        <dbReference type="ARBA" id="ARBA00022741"/>
    </source>
</evidence>
<organism evidence="10 11">
    <name type="scientific">Aspergillus indologenus CBS 114.80</name>
    <dbReference type="NCBI Taxonomy" id="1450541"/>
    <lineage>
        <taxon>Eukaryota</taxon>
        <taxon>Fungi</taxon>
        <taxon>Dikarya</taxon>
        <taxon>Ascomycota</taxon>
        <taxon>Pezizomycotina</taxon>
        <taxon>Eurotiomycetes</taxon>
        <taxon>Eurotiomycetidae</taxon>
        <taxon>Eurotiales</taxon>
        <taxon>Aspergillaceae</taxon>
        <taxon>Aspergillus</taxon>
        <taxon>Aspergillus subgen. Circumdati</taxon>
    </lineage>
</organism>
<reference evidence="10 11" key="1">
    <citation type="submission" date="2018-02" db="EMBL/GenBank/DDBJ databases">
        <title>The genomes of Aspergillus section Nigri reveals drivers in fungal speciation.</title>
        <authorList>
            <consortium name="DOE Joint Genome Institute"/>
            <person name="Vesth T.C."/>
            <person name="Nybo J."/>
            <person name="Theobald S."/>
            <person name="Brandl J."/>
            <person name="Frisvad J.C."/>
            <person name="Nielsen K.F."/>
            <person name="Lyhne E.K."/>
            <person name="Kogle M.E."/>
            <person name="Kuo A."/>
            <person name="Riley R."/>
            <person name="Clum A."/>
            <person name="Nolan M."/>
            <person name="Lipzen A."/>
            <person name="Salamov A."/>
            <person name="Henrissat B."/>
            <person name="Wiebenga A."/>
            <person name="De vries R.P."/>
            <person name="Grigoriev I.V."/>
            <person name="Mortensen U.H."/>
            <person name="Andersen M.R."/>
            <person name="Baker S.E."/>
        </authorList>
    </citation>
    <scope>NUCLEOTIDE SEQUENCE [LARGE SCALE GENOMIC DNA]</scope>
    <source>
        <strain evidence="10 11">CBS 114.80</strain>
    </source>
</reference>
<evidence type="ECO:0000313" key="11">
    <source>
        <dbReference type="Proteomes" id="UP000248817"/>
    </source>
</evidence>
<comment type="similarity">
    <text evidence="1">Belongs to the SNF2/RAD54 helicase family.</text>
</comment>
<keyword evidence="11" id="KW-1185">Reference proteome</keyword>
<dbReference type="EMBL" id="KZ825465">
    <property type="protein sequence ID" value="PYI36401.1"/>
    <property type="molecule type" value="Genomic_DNA"/>
</dbReference>
<evidence type="ECO:0000256" key="1">
    <source>
        <dbReference type="ARBA" id="ARBA00007025"/>
    </source>
</evidence>
<dbReference type="GO" id="GO:0008094">
    <property type="term" value="F:ATP-dependent activity, acting on DNA"/>
    <property type="evidence" value="ECO:0007669"/>
    <property type="project" value="TreeGrafter"/>
</dbReference>
<dbReference type="Pfam" id="PF00176">
    <property type="entry name" value="SNF2-rel_dom"/>
    <property type="match status" value="1"/>
</dbReference>
<dbReference type="InterPro" id="IPR001841">
    <property type="entry name" value="Znf_RING"/>
</dbReference>
<feature type="domain" description="Helicase ATP-binding" evidence="8">
    <location>
        <begin position="13"/>
        <end position="185"/>
    </location>
</feature>
<keyword evidence="4" id="KW-0347">Helicase</keyword>
<dbReference type="CDD" id="cd18008">
    <property type="entry name" value="DEXDc_SHPRH-like"/>
    <property type="match status" value="1"/>
</dbReference>
<dbReference type="SMART" id="SM00490">
    <property type="entry name" value="HELICc"/>
    <property type="match status" value="1"/>
</dbReference>
<dbReference type="InterPro" id="IPR000330">
    <property type="entry name" value="SNF2_N"/>
</dbReference>
<dbReference type="Gene3D" id="3.40.50.10810">
    <property type="entry name" value="Tandem AAA-ATPase domain"/>
    <property type="match status" value="1"/>
</dbReference>
<sequence length="696" mass="78084">MEHQEQGLRWMIRMEQSHRHGGILADDMGLGKTVQTLALIASRQSSNHDRRTMLVVAPAGLISQWKCEIERLLPADPRGARVRVHSGPARQTRFSDLSRYQIVLTTYNTLVAEFRREHSESPLLGRASKWHRVVLDEAQYIKNDRTKAAMACCILDASYRWCLSGTPVMNSLREFYSLLRFLRVHPYTDLDVFNTVSIHDLTFQPINDATGSRDCLVVMAQLQDLVREIMLRRTQTSTLGGRPIVSLPVKHITTVYVTFCPDERRLYTALESRTQHHFGLFLHHGGIRRNDMLSLLQRLQQACCHPLLIPHVTQEASLPFELNARRFTGAVVARLRDNDRVLDCPICLTQVDNPLIFFPCGHSICVECFERGNRISCPACRAILDLSHITDYASFVQCHYIPRASSASGQADLSRMGGSRDGVLSSTFGDHTDNAAADLDLLTHFGLSSDGLSVPQRVARALHVSVSMLSLSARRKQSATSQAARRQYRQDLEAQWIGSAKIDRALEIVHEIQRRGYQEKVVIFSQFTALLDLLAVPLMQGGCVFERYDGSMTPAARDAAVASFTAQPDCGILLMSLKAGNAGLNLACASEVILLDPFWNPYVEDQAVGRVYRIGQQRPVHVHRILVQQTIEDRILALQNSKRQLIQGILGEDAAISSGNPDHLRREDLAYLLGYREPRETIRRESINEGGPNGIN</sequence>
<protein>
    <recommendedName>
        <fullName evidence="12">SNF2 family helicase</fullName>
    </recommendedName>
</protein>
<dbReference type="InterPro" id="IPR001650">
    <property type="entry name" value="Helicase_C-like"/>
</dbReference>
<dbReference type="InterPro" id="IPR013083">
    <property type="entry name" value="Znf_RING/FYVE/PHD"/>
</dbReference>
<evidence type="ECO:0000259" key="8">
    <source>
        <dbReference type="PROSITE" id="PS51192"/>
    </source>
</evidence>
<dbReference type="SUPFAM" id="SSF52540">
    <property type="entry name" value="P-loop containing nucleoside triphosphate hydrolases"/>
    <property type="match status" value="2"/>
</dbReference>